<dbReference type="PANTHER" id="PTHR42718:SF9">
    <property type="entry name" value="MAJOR FACILITATOR SUPERFAMILY MULTIDRUG TRANSPORTER MFSC"/>
    <property type="match status" value="1"/>
</dbReference>
<dbReference type="EMBL" id="CP035758">
    <property type="protein sequence ID" value="QBD75723.1"/>
    <property type="molecule type" value="Genomic_DNA"/>
</dbReference>
<feature type="transmembrane region" description="Helical" evidence="8">
    <location>
        <begin position="267"/>
        <end position="287"/>
    </location>
</feature>
<dbReference type="PROSITE" id="PS50850">
    <property type="entry name" value="MFS"/>
    <property type="match status" value="1"/>
</dbReference>
<dbReference type="Pfam" id="PF07690">
    <property type="entry name" value="MFS_1"/>
    <property type="match status" value="1"/>
</dbReference>
<evidence type="ECO:0000256" key="8">
    <source>
        <dbReference type="SAM" id="Phobius"/>
    </source>
</evidence>
<dbReference type="PRINTS" id="PR01036">
    <property type="entry name" value="TCRTETB"/>
</dbReference>
<evidence type="ECO:0000256" key="2">
    <source>
        <dbReference type="ARBA" id="ARBA00008537"/>
    </source>
</evidence>
<organism evidence="10 11">
    <name type="scientific">Ktedonosporobacter rubrisoli</name>
    <dbReference type="NCBI Taxonomy" id="2509675"/>
    <lineage>
        <taxon>Bacteria</taxon>
        <taxon>Bacillati</taxon>
        <taxon>Chloroflexota</taxon>
        <taxon>Ktedonobacteria</taxon>
        <taxon>Ktedonobacterales</taxon>
        <taxon>Ktedonosporobacteraceae</taxon>
        <taxon>Ktedonosporobacter</taxon>
    </lineage>
</organism>
<name>A0A4P6JKX4_KTERU</name>
<dbReference type="GO" id="GO:0005886">
    <property type="term" value="C:plasma membrane"/>
    <property type="evidence" value="ECO:0007669"/>
    <property type="project" value="UniProtKB-SubCell"/>
</dbReference>
<keyword evidence="3" id="KW-0813">Transport</keyword>
<dbReference type="OrthoDB" id="102502at2"/>
<evidence type="ECO:0000313" key="11">
    <source>
        <dbReference type="Proteomes" id="UP000290365"/>
    </source>
</evidence>
<gene>
    <name evidence="10" type="ORF">EPA93_06765</name>
</gene>
<comment type="similarity">
    <text evidence="2">Belongs to the major facilitator superfamily. EmrB family.</text>
</comment>
<dbReference type="NCBIfam" id="TIGR00711">
    <property type="entry name" value="efflux_EmrB"/>
    <property type="match status" value="1"/>
</dbReference>
<dbReference type="CDD" id="cd17321">
    <property type="entry name" value="MFS_MMR_MDR_like"/>
    <property type="match status" value="1"/>
</dbReference>
<evidence type="ECO:0000259" key="9">
    <source>
        <dbReference type="PROSITE" id="PS50850"/>
    </source>
</evidence>
<feature type="transmembrane region" description="Helical" evidence="8">
    <location>
        <begin position="293"/>
        <end position="315"/>
    </location>
</feature>
<feature type="transmembrane region" description="Helical" evidence="8">
    <location>
        <begin position="180"/>
        <end position="199"/>
    </location>
</feature>
<dbReference type="Gene3D" id="1.20.1250.20">
    <property type="entry name" value="MFS general substrate transporter like domains"/>
    <property type="match status" value="1"/>
</dbReference>
<keyword evidence="5 8" id="KW-0812">Transmembrane</keyword>
<dbReference type="AlphaFoldDB" id="A0A4P6JKX4"/>
<feature type="transmembrane region" description="Helical" evidence="8">
    <location>
        <begin position="399"/>
        <end position="418"/>
    </location>
</feature>
<dbReference type="InterPro" id="IPR005829">
    <property type="entry name" value="Sugar_transporter_CS"/>
</dbReference>
<dbReference type="SUPFAM" id="SSF103473">
    <property type="entry name" value="MFS general substrate transporter"/>
    <property type="match status" value="1"/>
</dbReference>
<dbReference type="InterPro" id="IPR004638">
    <property type="entry name" value="EmrB-like"/>
</dbReference>
<dbReference type="InterPro" id="IPR036259">
    <property type="entry name" value="MFS_trans_sf"/>
</dbReference>
<comment type="subcellular location">
    <subcellularLocation>
        <location evidence="1">Cell membrane</location>
        <topology evidence="1">Multi-pass membrane protein</topology>
    </subcellularLocation>
</comment>
<feature type="transmembrane region" description="Helical" evidence="8">
    <location>
        <begin position="117"/>
        <end position="135"/>
    </location>
</feature>
<evidence type="ECO:0000256" key="4">
    <source>
        <dbReference type="ARBA" id="ARBA00022475"/>
    </source>
</evidence>
<evidence type="ECO:0000256" key="6">
    <source>
        <dbReference type="ARBA" id="ARBA00022989"/>
    </source>
</evidence>
<feature type="transmembrane region" description="Helical" evidence="8">
    <location>
        <begin position="147"/>
        <end position="174"/>
    </location>
</feature>
<dbReference type="KEGG" id="kbs:EPA93_06765"/>
<keyword evidence="11" id="KW-1185">Reference proteome</keyword>
<dbReference type="Proteomes" id="UP000290365">
    <property type="component" value="Chromosome"/>
</dbReference>
<keyword evidence="7 8" id="KW-0472">Membrane</keyword>
<keyword evidence="6 8" id="KW-1133">Transmembrane helix</keyword>
<feature type="transmembrane region" description="Helical" evidence="8">
    <location>
        <begin position="336"/>
        <end position="359"/>
    </location>
</feature>
<evidence type="ECO:0000256" key="1">
    <source>
        <dbReference type="ARBA" id="ARBA00004651"/>
    </source>
</evidence>
<dbReference type="PROSITE" id="PS00216">
    <property type="entry name" value="SUGAR_TRANSPORT_1"/>
    <property type="match status" value="1"/>
</dbReference>
<dbReference type="PANTHER" id="PTHR42718">
    <property type="entry name" value="MAJOR FACILITATOR SUPERFAMILY MULTIDRUG TRANSPORTER MFSC"/>
    <property type="match status" value="1"/>
</dbReference>
<sequence>MNFLPKRSWTRYHRLNYTLYKGSSVRGEEFYLLTSCITLFICRLIHMKQSAHSLSGVQLQSQTLATSKAHEGSGNNKWVVFSVTAIGVFMATLDSSIVNISLPSIATSFGVPLNGAVSWVIIAYLIVMASALLTAGRLADMIGRKSVWSAGLLVFILGSAFCGAAPSLGLLIAARALQGVGGALMLSVSPAMITSAFPLRERGRALGFSQVNVAIAVSAGPTLGGFILATLSWHWIFYVNVPLGLICLLATRIFLHEPAVRARGRFDPYGASLLALGLAGIMVALSFGENLGWTSFPVLACLVIGALSLLAVVFVERRVASPIIDLSLLRHRVFSLALSSYMLAMMALFAVSFVLPFYLEQLRGFPAQLSGLLLTPLPLTMGCVAPFSGWLADRLGSRWLAVVGLGISCVGLVLLSQLDMQSTIWDIVWRLMVVGAGQACFQAPNSSTILSAAPRERQGIASGFLGTSRVIGQSTSVALAGAILSGSGAANAGLQLVLQRTGSAHMLVQPEVLQQTFLSGFHLALLVCACIAVPGILTSLVRGDERGVSHLSKSERDAA</sequence>
<dbReference type="Gene3D" id="1.20.1720.10">
    <property type="entry name" value="Multidrug resistance protein D"/>
    <property type="match status" value="1"/>
</dbReference>
<feature type="transmembrane region" description="Helical" evidence="8">
    <location>
        <begin position="235"/>
        <end position="255"/>
    </location>
</feature>
<evidence type="ECO:0000256" key="3">
    <source>
        <dbReference type="ARBA" id="ARBA00022448"/>
    </source>
</evidence>
<feature type="domain" description="Major facilitator superfamily (MFS) profile" evidence="9">
    <location>
        <begin position="80"/>
        <end position="547"/>
    </location>
</feature>
<feature type="transmembrane region" description="Helical" evidence="8">
    <location>
        <begin position="211"/>
        <end position="229"/>
    </location>
</feature>
<reference evidence="10 11" key="1">
    <citation type="submission" date="2019-01" db="EMBL/GenBank/DDBJ databases">
        <title>Ktedonosporobacter rubrisoli SCAWS-G2.</title>
        <authorList>
            <person name="Huang Y."/>
            <person name="Yan B."/>
        </authorList>
    </citation>
    <scope>NUCLEOTIDE SEQUENCE [LARGE SCALE GENOMIC DNA]</scope>
    <source>
        <strain evidence="10 11">SCAWS-G2</strain>
    </source>
</reference>
<evidence type="ECO:0000256" key="7">
    <source>
        <dbReference type="ARBA" id="ARBA00023136"/>
    </source>
</evidence>
<dbReference type="GO" id="GO:0022857">
    <property type="term" value="F:transmembrane transporter activity"/>
    <property type="evidence" value="ECO:0007669"/>
    <property type="project" value="InterPro"/>
</dbReference>
<feature type="transmembrane region" description="Helical" evidence="8">
    <location>
        <begin position="520"/>
        <end position="541"/>
    </location>
</feature>
<dbReference type="InterPro" id="IPR011701">
    <property type="entry name" value="MFS"/>
</dbReference>
<accession>A0A4P6JKX4</accession>
<proteinExistence type="inferred from homology"/>
<feature type="transmembrane region" description="Helical" evidence="8">
    <location>
        <begin position="371"/>
        <end position="392"/>
    </location>
</feature>
<evidence type="ECO:0000313" key="10">
    <source>
        <dbReference type="EMBL" id="QBD75723.1"/>
    </source>
</evidence>
<keyword evidence="4" id="KW-1003">Cell membrane</keyword>
<dbReference type="InterPro" id="IPR020846">
    <property type="entry name" value="MFS_dom"/>
</dbReference>
<protein>
    <submittedName>
        <fullName evidence="10">DHA2 family efflux MFS transporter permease subunit</fullName>
    </submittedName>
</protein>
<feature type="transmembrane region" description="Helical" evidence="8">
    <location>
        <begin position="78"/>
        <end position="97"/>
    </location>
</feature>
<evidence type="ECO:0000256" key="5">
    <source>
        <dbReference type="ARBA" id="ARBA00022692"/>
    </source>
</evidence>